<feature type="region of interest" description="Disordered" evidence="5">
    <location>
        <begin position="42"/>
        <end position="62"/>
    </location>
</feature>
<dbReference type="RefSeq" id="WP_240386605.1">
    <property type="nucleotide sequence ID" value="NZ_BJVC01000002.1"/>
</dbReference>
<dbReference type="SUPFAM" id="SSF55068">
    <property type="entry name" value="Peptide methionine sulfoxide reductase"/>
    <property type="match status" value="1"/>
</dbReference>
<proteinExistence type="inferred from homology"/>
<dbReference type="InterPro" id="IPR002569">
    <property type="entry name" value="Met_Sox_Rdtase_MsrA_dom"/>
</dbReference>
<keyword evidence="8" id="KW-1185">Reference proteome</keyword>
<gene>
    <name evidence="4" type="primary">msrA</name>
    <name evidence="7" type="ORF">SSA02_09740</name>
</gene>
<dbReference type="EMBL" id="BJVC01000002">
    <property type="protein sequence ID" value="GEL01811.1"/>
    <property type="molecule type" value="Genomic_DNA"/>
</dbReference>
<dbReference type="Pfam" id="PF01625">
    <property type="entry name" value="PMSR"/>
    <property type="match status" value="1"/>
</dbReference>
<dbReference type="PANTHER" id="PTHR43774">
    <property type="entry name" value="PEPTIDE METHIONINE SULFOXIDE REDUCTASE"/>
    <property type="match status" value="1"/>
</dbReference>
<feature type="domain" description="Peptide methionine sulphoxide reductase MsrA" evidence="6">
    <location>
        <begin position="68"/>
        <end position="219"/>
    </location>
</feature>
<comment type="caution">
    <text evidence="7">The sequence shown here is derived from an EMBL/GenBank/DDBJ whole genome shotgun (WGS) entry which is preliminary data.</text>
</comment>
<dbReference type="Proteomes" id="UP000321405">
    <property type="component" value="Unassembled WGS sequence"/>
</dbReference>
<dbReference type="AlphaFoldDB" id="A0A511BNB1"/>
<comment type="similarity">
    <text evidence="4">Belongs to the MsrA Met sulfoxide reductase family.</text>
</comment>
<dbReference type="InterPro" id="IPR036509">
    <property type="entry name" value="Met_Sox_Rdtase_MsrA_sf"/>
</dbReference>
<comment type="function">
    <text evidence="4">Has an important function as a repair enzyme for proteins that have been inactivated by oxidation. Catalyzes the reversible oxidation-reduction of methionine sulfoxide in proteins to methionine.</text>
</comment>
<name>A0A511BNB1_9PROT</name>
<dbReference type="GO" id="GO:0008113">
    <property type="term" value="F:peptide-methionine (S)-S-oxide reductase activity"/>
    <property type="evidence" value="ECO:0007669"/>
    <property type="project" value="UniProtKB-UniRule"/>
</dbReference>
<protein>
    <recommendedName>
        <fullName evidence="4">Peptide methionine sulfoxide reductase MsrA</fullName>
        <shortName evidence="4">Protein-methionine-S-oxide reductase</shortName>
        <ecNumber evidence="4">1.8.4.11</ecNumber>
    </recommendedName>
    <alternativeName>
        <fullName evidence="4">Peptide-methionine (S)-S-oxide reductase</fullName>
        <shortName evidence="4">Peptide Met(O) reductase</shortName>
    </alternativeName>
</protein>
<organism evidence="7 8">
    <name type="scientific">Swaminathania salitolerans</name>
    <dbReference type="NCBI Taxonomy" id="182838"/>
    <lineage>
        <taxon>Bacteria</taxon>
        <taxon>Pseudomonadati</taxon>
        <taxon>Pseudomonadota</taxon>
        <taxon>Alphaproteobacteria</taxon>
        <taxon>Acetobacterales</taxon>
        <taxon>Acetobacteraceae</taxon>
        <taxon>Swaminathania</taxon>
    </lineage>
</organism>
<evidence type="ECO:0000256" key="1">
    <source>
        <dbReference type="ARBA" id="ARBA00023002"/>
    </source>
</evidence>
<comment type="catalytic activity">
    <reaction evidence="2 4">
        <text>L-methionyl-[protein] + [thioredoxin]-disulfide + H2O = L-methionyl-(S)-S-oxide-[protein] + [thioredoxin]-dithiol</text>
        <dbReference type="Rhea" id="RHEA:14217"/>
        <dbReference type="Rhea" id="RHEA-COMP:10698"/>
        <dbReference type="Rhea" id="RHEA-COMP:10700"/>
        <dbReference type="Rhea" id="RHEA-COMP:12313"/>
        <dbReference type="Rhea" id="RHEA-COMP:12315"/>
        <dbReference type="ChEBI" id="CHEBI:15377"/>
        <dbReference type="ChEBI" id="CHEBI:16044"/>
        <dbReference type="ChEBI" id="CHEBI:29950"/>
        <dbReference type="ChEBI" id="CHEBI:44120"/>
        <dbReference type="ChEBI" id="CHEBI:50058"/>
        <dbReference type="EC" id="1.8.4.11"/>
    </reaction>
</comment>
<evidence type="ECO:0000256" key="3">
    <source>
        <dbReference type="ARBA" id="ARBA00048782"/>
    </source>
</evidence>
<dbReference type="GO" id="GO:0033744">
    <property type="term" value="F:L-methionine:thioredoxin-disulfide S-oxidoreductase activity"/>
    <property type="evidence" value="ECO:0007669"/>
    <property type="project" value="RHEA"/>
</dbReference>
<dbReference type="NCBIfam" id="TIGR00401">
    <property type="entry name" value="msrA"/>
    <property type="match status" value="1"/>
</dbReference>
<dbReference type="EC" id="1.8.4.11" evidence="4"/>
<evidence type="ECO:0000313" key="8">
    <source>
        <dbReference type="Proteomes" id="UP000321405"/>
    </source>
</evidence>
<dbReference type="Gene3D" id="3.30.1060.10">
    <property type="entry name" value="Peptide methionine sulphoxide reductase MsrA"/>
    <property type="match status" value="1"/>
</dbReference>
<evidence type="ECO:0000259" key="6">
    <source>
        <dbReference type="Pfam" id="PF01625"/>
    </source>
</evidence>
<evidence type="ECO:0000256" key="5">
    <source>
        <dbReference type="SAM" id="MobiDB-lite"/>
    </source>
</evidence>
<comment type="catalytic activity">
    <reaction evidence="3 4">
        <text>[thioredoxin]-disulfide + L-methionine + H2O = L-methionine (S)-S-oxide + [thioredoxin]-dithiol</text>
        <dbReference type="Rhea" id="RHEA:19993"/>
        <dbReference type="Rhea" id="RHEA-COMP:10698"/>
        <dbReference type="Rhea" id="RHEA-COMP:10700"/>
        <dbReference type="ChEBI" id="CHEBI:15377"/>
        <dbReference type="ChEBI" id="CHEBI:29950"/>
        <dbReference type="ChEBI" id="CHEBI:50058"/>
        <dbReference type="ChEBI" id="CHEBI:57844"/>
        <dbReference type="ChEBI" id="CHEBI:58772"/>
        <dbReference type="EC" id="1.8.4.11"/>
    </reaction>
</comment>
<evidence type="ECO:0000256" key="4">
    <source>
        <dbReference type="HAMAP-Rule" id="MF_01401"/>
    </source>
</evidence>
<accession>A0A511BNB1</accession>
<dbReference type="HAMAP" id="MF_01401">
    <property type="entry name" value="MsrA"/>
    <property type="match status" value="1"/>
</dbReference>
<feature type="active site" evidence="4">
    <location>
        <position position="74"/>
    </location>
</feature>
<evidence type="ECO:0000256" key="2">
    <source>
        <dbReference type="ARBA" id="ARBA00047806"/>
    </source>
</evidence>
<evidence type="ECO:0000313" key="7">
    <source>
        <dbReference type="EMBL" id="GEL01811.1"/>
    </source>
</evidence>
<dbReference type="PANTHER" id="PTHR43774:SF1">
    <property type="entry name" value="PEPTIDE METHIONINE SULFOXIDE REDUCTASE MSRA 2"/>
    <property type="match status" value="1"/>
</dbReference>
<reference evidence="7 8" key="1">
    <citation type="submission" date="2019-07" db="EMBL/GenBank/DDBJ databases">
        <title>Whole genome shotgun sequence of Swaminathania salitolerans NBRC 104436.</title>
        <authorList>
            <person name="Hosoyama A."/>
            <person name="Uohara A."/>
            <person name="Ohji S."/>
            <person name="Ichikawa N."/>
        </authorList>
    </citation>
    <scope>NUCLEOTIDE SEQUENCE [LARGE SCALE GENOMIC DNA]</scope>
    <source>
        <strain evidence="7 8">NBRC 104436</strain>
    </source>
</reference>
<keyword evidence="1 4" id="KW-0560">Oxidoreductase</keyword>
<sequence length="263" mass="28755">MMIRKNVLGVALATFSLYGILHEVTSRASAYPTLPEPVIVAKTGNDKPIGQMTAPPDDSRPGMTPSSVVFAGGCFWGVQSIFQHVRGVTATRAGYDGGARDTAQYERVSEGDTGHAESVEVEYDPTLVSFGTLMRIFFTVALDPTQIDQQFPDTGPQYRSVIFTRTAQQAREAEAYIAQLDAAHIFAQPIATHVQPDKAFTGAEREHQNFAARYPHNIYIETYDAPRLDALRASFPASWRTEPVLALSTAPGSLRMSNDSGRK</sequence>